<dbReference type="Gene3D" id="3.40.50.1390">
    <property type="entry name" value="Resolvase, N-terminal catalytic domain"/>
    <property type="match status" value="1"/>
</dbReference>
<accession>A0A512C4H0</accession>
<dbReference type="InterPro" id="IPR036162">
    <property type="entry name" value="Resolvase-like_N_sf"/>
</dbReference>
<dbReference type="GO" id="GO:0015074">
    <property type="term" value="P:DNA integration"/>
    <property type="evidence" value="ECO:0007669"/>
    <property type="project" value="UniProtKB-KW"/>
</dbReference>
<proteinExistence type="predicted"/>
<evidence type="ECO:0000256" key="4">
    <source>
        <dbReference type="PIRSR" id="PIRSR606118-50"/>
    </source>
</evidence>
<keyword evidence="8" id="KW-1185">Reference proteome</keyword>
<dbReference type="GO" id="GO:0003677">
    <property type="term" value="F:DNA binding"/>
    <property type="evidence" value="ECO:0007669"/>
    <property type="project" value="UniProtKB-KW"/>
</dbReference>
<evidence type="ECO:0000256" key="3">
    <source>
        <dbReference type="ARBA" id="ARBA00023172"/>
    </source>
</evidence>
<evidence type="ECO:0000259" key="6">
    <source>
        <dbReference type="PROSITE" id="PS51736"/>
    </source>
</evidence>
<gene>
    <name evidence="7" type="ORF">MAE02_67810</name>
</gene>
<dbReference type="PROSITE" id="PS00397">
    <property type="entry name" value="RECOMBINASES_1"/>
    <property type="match status" value="1"/>
</dbReference>
<keyword evidence="3" id="KW-0233">DNA recombination</keyword>
<evidence type="ECO:0000256" key="1">
    <source>
        <dbReference type="ARBA" id="ARBA00022908"/>
    </source>
</evidence>
<evidence type="ECO:0000256" key="5">
    <source>
        <dbReference type="PROSITE-ProRule" id="PRU10137"/>
    </source>
</evidence>
<dbReference type="Pfam" id="PF00239">
    <property type="entry name" value="Resolvase"/>
    <property type="match status" value="1"/>
</dbReference>
<protein>
    <submittedName>
        <fullName evidence="7">Resolvase</fullName>
    </submittedName>
</protein>
<dbReference type="PROSITE" id="PS51736">
    <property type="entry name" value="RECOMBINASES_3"/>
    <property type="match status" value="1"/>
</dbReference>
<dbReference type="InterPro" id="IPR006118">
    <property type="entry name" value="Recombinase_CS"/>
</dbReference>
<feature type="active site" description="O-(5'-phospho-DNA)-serine intermediate" evidence="4 5">
    <location>
        <position position="12"/>
    </location>
</feature>
<dbReference type="PANTHER" id="PTHR30461:SF2">
    <property type="entry name" value="SERINE RECOMBINASE PINE-RELATED"/>
    <property type="match status" value="1"/>
</dbReference>
<dbReference type="PANTHER" id="PTHR30461">
    <property type="entry name" value="DNA-INVERTASE FROM LAMBDOID PROPHAGE"/>
    <property type="match status" value="1"/>
</dbReference>
<name>A0A512C4H0_9HYPH</name>
<dbReference type="RefSeq" id="WP_147023341.1">
    <property type="nucleotide sequence ID" value="NZ_BJYU01000318.1"/>
</dbReference>
<evidence type="ECO:0000313" key="7">
    <source>
        <dbReference type="EMBL" id="GEO19085.1"/>
    </source>
</evidence>
<dbReference type="SUPFAM" id="SSF53041">
    <property type="entry name" value="Resolvase-like"/>
    <property type="match status" value="1"/>
</dbReference>
<evidence type="ECO:0000313" key="8">
    <source>
        <dbReference type="Proteomes" id="UP000321085"/>
    </source>
</evidence>
<feature type="domain" description="Resolvase/invertase-type recombinase catalytic" evidence="6">
    <location>
        <begin position="4"/>
        <end position="148"/>
    </location>
</feature>
<dbReference type="InterPro" id="IPR006119">
    <property type="entry name" value="Resolv_N"/>
</dbReference>
<dbReference type="SMART" id="SM00857">
    <property type="entry name" value="Resolvase"/>
    <property type="match status" value="1"/>
</dbReference>
<dbReference type="AlphaFoldDB" id="A0A512C4H0"/>
<dbReference type="CDD" id="cd00338">
    <property type="entry name" value="Ser_Recombinase"/>
    <property type="match status" value="1"/>
</dbReference>
<dbReference type="Proteomes" id="UP000321085">
    <property type="component" value="Unassembled WGS sequence"/>
</dbReference>
<dbReference type="EMBL" id="BJYU01000318">
    <property type="protein sequence ID" value="GEO19085.1"/>
    <property type="molecule type" value="Genomic_DNA"/>
</dbReference>
<reference evidence="7 8" key="1">
    <citation type="submission" date="2019-07" db="EMBL/GenBank/DDBJ databases">
        <title>Whole genome shotgun sequence of Microvirga aerophila NBRC 106136.</title>
        <authorList>
            <person name="Hosoyama A."/>
            <person name="Uohara A."/>
            <person name="Ohji S."/>
            <person name="Ichikawa N."/>
        </authorList>
    </citation>
    <scope>NUCLEOTIDE SEQUENCE [LARGE SCALE GENOMIC DNA]</scope>
    <source>
        <strain evidence="7 8">NBRC 106136</strain>
    </source>
</reference>
<evidence type="ECO:0000256" key="2">
    <source>
        <dbReference type="ARBA" id="ARBA00023125"/>
    </source>
</evidence>
<organism evidence="7 8">
    <name type="scientific">Microvirga aerophila</name>
    <dbReference type="NCBI Taxonomy" id="670291"/>
    <lineage>
        <taxon>Bacteria</taxon>
        <taxon>Pseudomonadati</taxon>
        <taxon>Pseudomonadota</taxon>
        <taxon>Alphaproteobacteria</taxon>
        <taxon>Hyphomicrobiales</taxon>
        <taxon>Methylobacteriaceae</taxon>
        <taxon>Microvirga</taxon>
    </lineage>
</organism>
<comment type="caution">
    <text evidence="7">The sequence shown here is derived from an EMBL/GenBank/DDBJ whole genome shotgun (WGS) entry which is preliminary data.</text>
</comment>
<dbReference type="GO" id="GO:0000150">
    <property type="term" value="F:DNA strand exchange activity"/>
    <property type="evidence" value="ECO:0007669"/>
    <property type="project" value="InterPro"/>
</dbReference>
<keyword evidence="1" id="KW-0229">DNA integration</keyword>
<keyword evidence="2" id="KW-0238">DNA-binding</keyword>
<sequence>MSKRAAIYLRVSTDGQTVENQRADLTKLAELRGWDVVATYEDAGISGAKGRDKRPGLDSLLKDAKRRRFDLALFWAVDRLGRSTSAVVAAMDELEAAGVSQFYFKESMDTSTAHGRAILEMAAVFARLEREMIRSRVNAGLQRAKAEGKILGRPKTKQDVEEAIRKARAENPSLGMIKIAKQLGVGVSVVQRVLAA</sequence>
<dbReference type="InterPro" id="IPR050639">
    <property type="entry name" value="SSR_resolvase"/>
</dbReference>